<name>A0A174A228_9FIRM</name>
<organism evidence="1 2">
    <name type="scientific">Blautia obeum</name>
    <dbReference type="NCBI Taxonomy" id="40520"/>
    <lineage>
        <taxon>Bacteria</taxon>
        <taxon>Bacillati</taxon>
        <taxon>Bacillota</taxon>
        <taxon>Clostridia</taxon>
        <taxon>Lachnospirales</taxon>
        <taxon>Lachnospiraceae</taxon>
        <taxon>Blautia</taxon>
    </lineage>
</organism>
<sequence length="95" mass="11368">MKRYKVGDIVQIRQWDDMVKEFGVNYYGVIRCNNYCSFVGEMKKYCGKKLRIDTIKNLGNTYYYTMTAIPWTFTSEMFEKGDLSMLITRRQECIK</sequence>
<gene>
    <name evidence="1" type="ORF">ERS852395_01435</name>
</gene>
<protein>
    <submittedName>
        <fullName evidence="1">Uncharacterized protein</fullName>
    </submittedName>
</protein>
<dbReference type="RefSeq" id="WP_155511690.1">
    <property type="nucleotide sequence ID" value="NZ_CYZA01000006.1"/>
</dbReference>
<evidence type="ECO:0000313" key="2">
    <source>
        <dbReference type="Proteomes" id="UP000095447"/>
    </source>
</evidence>
<evidence type="ECO:0000313" key="1">
    <source>
        <dbReference type="EMBL" id="CUN82732.1"/>
    </source>
</evidence>
<reference evidence="1 2" key="1">
    <citation type="submission" date="2015-09" db="EMBL/GenBank/DDBJ databases">
        <authorList>
            <consortium name="Pathogen Informatics"/>
        </authorList>
    </citation>
    <scope>NUCLEOTIDE SEQUENCE [LARGE SCALE GENOMIC DNA]</scope>
    <source>
        <strain evidence="1 2">2789STDY5608838</strain>
    </source>
</reference>
<dbReference type="EMBL" id="CYZA01000006">
    <property type="protein sequence ID" value="CUN82732.1"/>
    <property type="molecule type" value="Genomic_DNA"/>
</dbReference>
<accession>A0A174A228</accession>
<proteinExistence type="predicted"/>
<dbReference type="AlphaFoldDB" id="A0A174A228"/>
<dbReference type="Proteomes" id="UP000095447">
    <property type="component" value="Unassembled WGS sequence"/>
</dbReference>